<organism evidence="7 8">
    <name type="scientific">Mesorhabditis belari</name>
    <dbReference type="NCBI Taxonomy" id="2138241"/>
    <lineage>
        <taxon>Eukaryota</taxon>
        <taxon>Metazoa</taxon>
        <taxon>Ecdysozoa</taxon>
        <taxon>Nematoda</taxon>
        <taxon>Chromadorea</taxon>
        <taxon>Rhabditida</taxon>
        <taxon>Rhabditina</taxon>
        <taxon>Rhabditomorpha</taxon>
        <taxon>Rhabditoidea</taxon>
        <taxon>Rhabditidae</taxon>
        <taxon>Mesorhabditinae</taxon>
        <taxon>Mesorhabditis</taxon>
    </lineage>
</organism>
<dbReference type="Pfam" id="PF10292">
    <property type="entry name" value="7TM_GPCR_Srab"/>
    <property type="match status" value="1"/>
</dbReference>
<feature type="transmembrane region" description="Helical" evidence="6">
    <location>
        <begin position="175"/>
        <end position="195"/>
    </location>
</feature>
<proteinExistence type="inferred from homology"/>
<feature type="transmembrane region" description="Helical" evidence="6">
    <location>
        <begin position="87"/>
        <end position="109"/>
    </location>
</feature>
<dbReference type="GO" id="GO:0004984">
    <property type="term" value="F:olfactory receptor activity"/>
    <property type="evidence" value="ECO:0007669"/>
    <property type="project" value="TreeGrafter"/>
</dbReference>
<evidence type="ECO:0000256" key="2">
    <source>
        <dbReference type="ARBA" id="ARBA00022692"/>
    </source>
</evidence>
<name>A0AAF3FHH8_9BILA</name>
<keyword evidence="2 6" id="KW-0812">Transmembrane</keyword>
<feature type="transmembrane region" description="Helical" evidence="6">
    <location>
        <begin position="129"/>
        <end position="155"/>
    </location>
</feature>
<dbReference type="GO" id="GO:0016020">
    <property type="term" value="C:membrane"/>
    <property type="evidence" value="ECO:0007669"/>
    <property type="project" value="UniProtKB-SubCell"/>
</dbReference>
<dbReference type="PANTHER" id="PTHR31357">
    <property type="entry name" value="SERPENTINE RECEPTOR CLASS ALPHA-10"/>
    <property type="match status" value="1"/>
</dbReference>
<comment type="similarity">
    <text evidence="5">Belongs to the nematode receptor-like protein sra family.</text>
</comment>
<protein>
    <submittedName>
        <fullName evidence="8">Uncharacterized protein</fullName>
    </submittedName>
</protein>
<comment type="subcellular location">
    <subcellularLocation>
        <location evidence="1">Membrane</location>
        <topology evidence="1">Multi-pass membrane protein</topology>
    </subcellularLocation>
</comment>
<evidence type="ECO:0000256" key="5">
    <source>
        <dbReference type="ARBA" id="ARBA00037994"/>
    </source>
</evidence>
<dbReference type="InterPro" id="IPR051080">
    <property type="entry name" value="Nematode_rcpt-like_serp_alpha"/>
</dbReference>
<dbReference type="WBParaSite" id="MBELARI_LOCUS6328">
    <property type="protein sequence ID" value="MBELARI_LOCUS6328"/>
    <property type="gene ID" value="MBELARI_LOCUS6328"/>
</dbReference>
<keyword evidence="4 6" id="KW-0472">Membrane</keyword>
<accession>A0AAF3FHH8</accession>
<evidence type="ECO:0000256" key="1">
    <source>
        <dbReference type="ARBA" id="ARBA00004141"/>
    </source>
</evidence>
<dbReference type="Proteomes" id="UP000887575">
    <property type="component" value="Unassembled WGS sequence"/>
</dbReference>
<feature type="transmembrane region" description="Helical" evidence="6">
    <location>
        <begin position="53"/>
        <end position="75"/>
    </location>
</feature>
<evidence type="ECO:0000256" key="4">
    <source>
        <dbReference type="ARBA" id="ARBA00023136"/>
    </source>
</evidence>
<dbReference type="PANTHER" id="PTHR31357:SF5">
    <property type="entry name" value="SERPENTINE RECEPTOR CLASS ALPHA-1-RELATED"/>
    <property type="match status" value="1"/>
</dbReference>
<keyword evidence="7" id="KW-1185">Reference proteome</keyword>
<evidence type="ECO:0000313" key="7">
    <source>
        <dbReference type="Proteomes" id="UP000887575"/>
    </source>
</evidence>
<dbReference type="AlphaFoldDB" id="A0AAF3FHH8"/>
<evidence type="ECO:0000256" key="6">
    <source>
        <dbReference type="SAM" id="Phobius"/>
    </source>
</evidence>
<dbReference type="InterPro" id="IPR019408">
    <property type="entry name" value="7TM_GPCR_serpentine_rcpt_Srab"/>
</dbReference>
<evidence type="ECO:0000256" key="3">
    <source>
        <dbReference type="ARBA" id="ARBA00022989"/>
    </source>
</evidence>
<feature type="transmembrane region" description="Helical" evidence="6">
    <location>
        <begin position="215"/>
        <end position="239"/>
    </location>
</feature>
<sequence>METYCDVATELVTFQSPYLWSTLSKGILCTASIPIILYLFWTKVLNLYSEVHYANTFSLTSTMFCLVLDAGIAILRPSFYRVSQQMLTKMMLSIVIFSFIFVAFYFFFVDVGHDAVLIHCVEDDDQTRVSALVMSILTIILDLFTLCGVFSLWLFCRRKLRAPTMDVNERFQLRLSFTVLTTFGPVVAVHTFFLVEYNLLYGALRMASISLMTSKIWQGILTLTPLYTVTCPLLVRYFINRSKEQRNVEINRKIRPTGKDSTASVHLHFEELKKSWEFPIETPKVKVTFYGRNHRVIGKS</sequence>
<evidence type="ECO:0000313" key="8">
    <source>
        <dbReference type="WBParaSite" id="MBELARI_LOCUS6328"/>
    </source>
</evidence>
<keyword evidence="3 6" id="KW-1133">Transmembrane helix</keyword>
<reference evidence="8" key="1">
    <citation type="submission" date="2024-02" db="UniProtKB">
        <authorList>
            <consortium name="WormBaseParasite"/>
        </authorList>
    </citation>
    <scope>IDENTIFICATION</scope>
</reference>
<feature type="transmembrane region" description="Helical" evidence="6">
    <location>
        <begin position="23"/>
        <end position="41"/>
    </location>
</feature>